<dbReference type="RefSeq" id="WP_308452758.1">
    <property type="nucleotide sequence ID" value="NZ_JAJEQR010000007.1"/>
</dbReference>
<dbReference type="CDD" id="cd02163">
    <property type="entry name" value="PPAT"/>
    <property type="match status" value="1"/>
</dbReference>
<dbReference type="HAMAP" id="MF_00151">
    <property type="entry name" value="PPAT_bact"/>
    <property type="match status" value="1"/>
</dbReference>
<sequence length="170" mass="19284">MNNVREKIGIYPGSFDPVTLGHLDIIERSSRMFDRLIVGVLYNKSKKALFSAEERVKMIRSVTGHLCNVEVVAFEGLSVDFARSVGARVLVRGLRAVTDFEYELQMAQTNHAMCHNIDTIFLTTDLKYAYLSSSIVKEVASFDGNIDMFVPEPIVPLVRKKLEEREDRNL</sequence>
<feature type="binding site" evidence="9">
    <location>
        <begin position="93"/>
        <end position="95"/>
    </location>
    <ligand>
        <name>ATP</name>
        <dbReference type="ChEBI" id="CHEBI:30616"/>
    </ligand>
</feature>
<comment type="similarity">
    <text evidence="9">Belongs to the bacterial CoaD family.</text>
</comment>
<evidence type="ECO:0000259" key="10">
    <source>
        <dbReference type="Pfam" id="PF01467"/>
    </source>
</evidence>
<organism evidence="11 12">
    <name type="scientific">Hominifimenecus microfluidus</name>
    <dbReference type="NCBI Taxonomy" id="2885348"/>
    <lineage>
        <taxon>Bacteria</taxon>
        <taxon>Bacillati</taxon>
        <taxon>Bacillota</taxon>
        <taxon>Clostridia</taxon>
        <taxon>Lachnospirales</taxon>
        <taxon>Lachnospiraceae</taxon>
        <taxon>Hominifimenecus</taxon>
    </lineage>
</organism>
<evidence type="ECO:0000256" key="8">
    <source>
        <dbReference type="ARBA" id="ARBA00029346"/>
    </source>
</evidence>
<feature type="binding site" evidence="9">
    <location>
        <position position="92"/>
    </location>
    <ligand>
        <name>substrate</name>
    </ligand>
</feature>
<evidence type="ECO:0000256" key="3">
    <source>
        <dbReference type="ARBA" id="ARBA00022695"/>
    </source>
</evidence>
<evidence type="ECO:0000256" key="7">
    <source>
        <dbReference type="ARBA" id="ARBA00022993"/>
    </source>
</evidence>
<keyword evidence="6 9" id="KW-0460">Magnesium</keyword>
<dbReference type="GO" id="GO:0015937">
    <property type="term" value="P:coenzyme A biosynthetic process"/>
    <property type="evidence" value="ECO:0007669"/>
    <property type="project" value="UniProtKB-UniRule"/>
</dbReference>
<comment type="caution">
    <text evidence="11">The sequence shown here is derived from an EMBL/GenBank/DDBJ whole genome shotgun (WGS) entry which is preliminary data.</text>
</comment>
<dbReference type="InterPro" id="IPR014729">
    <property type="entry name" value="Rossmann-like_a/b/a_fold"/>
</dbReference>
<dbReference type="AlphaFoldDB" id="A0AAE3E8D9"/>
<comment type="function">
    <text evidence="9">Reversibly transfers an adenylyl group from ATP to 4'-phosphopantetheine, yielding dephospho-CoA (dPCoA) and pyrophosphate.</text>
</comment>
<evidence type="ECO:0000256" key="4">
    <source>
        <dbReference type="ARBA" id="ARBA00022741"/>
    </source>
</evidence>
<evidence type="ECO:0000256" key="5">
    <source>
        <dbReference type="ARBA" id="ARBA00022840"/>
    </source>
</evidence>
<dbReference type="GO" id="GO:0005524">
    <property type="term" value="F:ATP binding"/>
    <property type="evidence" value="ECO:0007669"/>
    <property type="project" value="UniProtKB-KW"/>
</dbReference>
<dbReference type="NCBIfam" id="TIGR00125">
    <property type="entry name" value="cyt_tran_rel"/>
    <property type="match status" value="1"/>
</dbReference>
<feature type="binding site" evidence="9">
    <location>
        <position position="103"/>
    </location>
    <ligand>
        <name>ATP</name>
        <dbReference type="ChEBI" id="CHEBI:30616"/>
    </ligand>
</feature>
<evidence type="ECO:0000256" key="1">
    <source>
        <dbReference type="ARBA" id="ARBA00022490"/>
    </source>
</evidence>
<dbReference type="Proteomes" id="UP001198182">
    <property type="component" value="Unassembled WGS sequence"/>
</dbReference>
<keyword evidence="4 9" id="KW-0547">Nucleotide-binding</keyword>
<dbReference type="InterPro" id="IPR001980">
    <property type="entry name" value="PPAT"/>
</dbReference>
<dbReference type="GO" id="GO:0005737">
    <property type="term" value="C:cytoplasm"/>
    <property type="evidence" value="ECO:0007669"/>
    <property type="project" value="UniProtKB-SubCell"/>
</dbReference>
<comment type="pathway">
    <text evidence="9">Cofactor biosynthesis; coenzyme A biosynthesis; CoA from (R)-pantothenate: step 4/5.</text>
</comment>
<keyword evidence="2 9" id="KW-0808">Transferase</keyword>
<comment type="cofactor">
    <cofactor evidence="9">
        <name>Mg(2+)</name>
        <dbReference type="ChEBI" id="CHEBI:18420"/>
    </cofactor>
</comment>
<dbReference type="PRINTS" id="PR01020">
    <property type="entry name" value="LPSBIOSNTHSS"/>
</dbReference>
<keyword evidence="7 9" id="KW-0173">Coenzyme A biosynthesis</keyword>
<feature type="domain" description="Cytidyltransferase-like" evidence="10">
    <location>
        <begin position="10"/>
        <end position="138"/>
    </location>
</feature>
<dbReference type="SUPFAM" id="SSF52374">
    <property type="entry name" value="Nucleotidylyl transferase"/>
    <property type="match status" value="1"/>
</dbReference>
<dbReference type="EMBL" id="JAJEQR010000007">
    <property type="protein sequence ID" value="MCC2230023.1"/>
    <property type="molecule type" value="Genomic_DNA"/>
</dbReference>
<keyword evidence="3 9" id="KW-0548">Nucleotidyltransferase</keyword>
<keyword evidence="12" id="KW-1185">Reference proteome</keyword>
<accession>A0AAE3E8D9</accession>
<feature type="binding site" evidence="9">
    <location>
        <begin position="128"/>
        <end position="134"/>
    </location>
    <ligand>
        <name>ATP</name>
        <dbReference type="ChEBI" id="CHEBI:30616"/>
    </ligand>
</feature>
<dbReference type="PANTHER" id="PTHR21342:SF1">
    <property type="entry name" value="PHOSPHOPANTETHEINE ADENYLYLTRANSFERASE"/>
    <property type="match status" value="1"/>
</dbReference>
<dbReference type="NCBIfam" id="TIGR01510">
    <property type="entry name" value="coaD_prev_kdtB"/>
    <property type="match status" value="1"/>
</dbReference>
<dbReference type="PANTHER" id="PTHR21342">
    <property type="entry name" value="PHOSPHOPANTETHEINE ADENYLYLTRANSFERASE"/>
    <property type="match status" value="1"/>
</dbReference>
<proteinExistence type="inferred from homology"/>
<dbReference type="EC" id="2.7.7.3" evidence="9"/>
<gene>
    <name evidence="9 11" type="primary">coaD</name>
    <name evidence="11" type="ORF">LKD81_03270</name>
</gene>
<comment type="subcellular location">
    <subcellularLocation>
        <location evidence="9">Cytoplasm</location>
    </subcellularLocation>
</comment>
<dbReference type="InterPro" id="IPR004821">
    <property type="entry name" value="Cyt_trans-like"/>
</dbReference>
<comment type="subunit">
    <text evidence="9">Homohexamer.</text>
</comment>
<comment type="catalytic activity">
    <reaction evidence="8 9">
        <text>(R)-4'-phosphopantetheine + ATP + H(+) = 3'-dephospho-CoA + diphosphate</text>
        <dbReference type="Rhea" id="RHEA:19801"/>
        <dbReference type="ChEBI" id="CHEBI:15378"/>
        <dbReference type="ChEBI" id="CHEBI:30616"/>
        <dbReference type="ChEBI" id="CHEBI:33019"/>
        <dbReference type="ChEBI" id="CHEBI:57328"/>
        <dbReference type="ChEBI" id="CHEBI:61723"/>
        <dbReference type="EC" id="2.7.7.3"/>
    </reaction>
</comment>
<dbReference type="Gene3D" id="3.40.50.620">
    <property type="entry name" value="HUPs"/>
    <property type="match status" value="1"/>
</dbReference>
<feature type="binding site" evidence="9">
    <location>
        <position position="14"/>
    </location>
    <ligand>
        <name>substrate</name>
    </ligand>
</feature>
<name>A0AAE3E8D9_9FIRM</name>
<keyword evidence="1 9" id="KW-0963">Cytoplasm</keyword>
<evidence type="ECO:0000256" key="6">
    <source>
        <dbReference type="ARBA" id="ARBA00022842"/>
    </source>
</evidence>
<evidence type="ECO:0000256" key="9">
    <source>
        <dbReference type="HAMAP-Rule" id="MF_00151"/>
    </source>
</evidence>
<dbReference type="GO" id="GO:0004595">
    <property type="term" value="F:pantetheine-phosphate adenylyltransferase activity"/>
    <property type="evidence" value="ECO:0007669"/>
    <property type="project" value="UniProtKB-UniRule"/>
</dbReference>
<evidence type="ECO:0000313" key="11">
    <source>
        <dbReference type="EMBL" id="MCC2230023.1"/>
    </source>
</evidence>
<feature type="binding site" evidence="9">
    <location>
        <position position="46"/>
    </location>
    <ligand>
        <name>substrate</name>
    </ligand>
</feature>
<feature type="site" description="Transition state stabilizer" evidence="9">
    <location>
        <position position="22"/>
    </location>
</feature>
<evidence type="ECO:0000313" key="12">
    <source>
        <dbReference type="Proteomes" id="UP001198182"/>
    </source>
</evidence>
<evidence type="ECO:0000256" key="2">
    <source>
        <dbReference type="ARBA" id="ARBA00022679"/>
    </source>
</evidence>
<protein>
    <recommendedName>
        <fullName evidence="9">Phosphopantetheine adenylyltransferase</fullName>
        <ecNumber evidence="9">2.7.7.3</ecNumber>
    </recommendedName>
    <alternativeName>
        <fullName evidence="9">Dephospho-CoA pyrophosphorylase</fullName>
    </alternativeName>
    <alternativeName>
        <fullName evidence="9">Pantetheine-phosphate adenylyltransferase</fullName>
        <shortName evidence="9">PPAT</shortName>
    </alternativeName>
</protein>
<feature type="binding site" evidence="9">
    <location>
        <position position="22"/>
    </location>
    <ligand>
        <name>ATP</name>
        <dbReference type="ChEBI" id="CHEBI:30616"/>
    </ligand>
</feature>
<reference evidence="11" key="1">
    <citation type="submission" date="2021-10" db="EMBL/GenBank/DDBJ databases">
        <title>Anaerobic single-cell dispensing facilitates the cultivation of human gut bacteria.</title>
        <authorList>
            <person name="Afrizal A."/>
        </authorList>
    </citation>
    <scope>NUCLEOTIDE SEQUENCE</scope>
    <source>
        <strain evidence="11">CLA-AA-H215</strain>
    </source>
</reference>
<keyword evidence="5 9" id="KW-0067">ATP-binding</keyword>
<feature type="binding site" evidence="9">
    <location>
        <position position="78"/>
    </location>
    <ligand>
        <name>substrate</name>
    </ligand>
</feature>
<feature type="binding site" evidence="9">
    <location>
        <begin position="14"/>
        <end position="15"/>
    </location>
    <ligand>
        <name>ATP</name>
        <dbReference type="ChEBI" id="CHEBI:30616"/>
    </ligand>
</feature>
<dbReference type="Pfam" id="PF01467">
    <property type="entry name" value="CTP_transf_like"/>
    <property type="match status" value="1"/>
</dbReference>